<dbReference type="InterPro" id="IPR000073">
    <property type="entry name" value="AB_hydrolase_1"/>
</dbReference>
<keyword evidence="1" id="KW-0812">Transmembrane</keyword>
<dbReference type="GO" id="GO:0016020">
    <property type="term" value="C:membrane"/>
    <property type="evidence" value="ECO:0007669"/>
    <property type="project" value="TreeGrafter"/>
</dbReference>
<reference evidence="3 4" key="1">
    <citation type="submission" date="2017-07" db="EMBL/GenBank/DDBJ databases">
        <title>Flavobacterium cyanobacteriorum sp. nov., isolated from cyanobacterial aggregates in a eutrophic lake.</title>
        <authorList>
            <person name="Cai H."/>
        </authorList>
    </citation>
    <scope>NUCLEOTIDE SEQUENCE [LARGE SCALE GENOMIC DNA]</scope>
    <source>
        <strain evidence="3 4">TH167</strain>
    </source>
</reference>
<dbReference type="EMBL" id="NOXX01000190">
    <property type="protein sequence ID" value="OYQ44416.1"/>
    <property type="molecule type" value="Genomic_DNA"/>
</dbReference>
<dbReference type="GO" id="GO:0046464">
    <property type="term" value="P:acylglycerol catabolic process"/>
    <property type="evidence" value="ECO:0007669"/>
    <property type="project" value="TreeGrafter"/>
</dbReference>
<proteinExistence type="predicted"/>
<dbReference type="GO" id="GO:0047372">
    <property type="term" value="F:monoacylglycerol lipase activity"/>
    <property type="evidence" value="ECO:0007669"/>
    <property type="project" value="TreeGrafter"/>
</dbReference>
<dbReference type="PANTHER" id="PTHR43798">
    <property type="entry name" value="MONOACYLGLYCEROL LIPASE"/>
    <property type="match status" value="1"/>
</dbReference>
<organism evidence="3 4">
    <name type="scientific">Flavobacterium aurantiibacter</name>
    <dbReference type="NCBI Taxonomy" id="2023067"/>
    <lineage>
        <taxon>Bacteria</taxon>
        <taxon>Pseudomonadati</taxon>
        <taxon>Bacteroidota</taxon>
        <taxon>Flavobacteriia</taxon>
        <taxon>Flavobacteriales</taxon>
        <taxon>Flavobacteriaceae</taxon>
        <taxon>Flavobacterium</taxon>
    </lineage>
</organism>
<dbReference type="SUPFAM" id="SSF53474">
    <property type="entry name" value="alpha/beta-Hydrolases"/>
    <property type="match status" value="1"/>
</dbReference>
<protein>
    <submittedName>
        <fullName evidence="3">2-succinyl-6-hydroxy-2, 4-cyclohexadiene-1-carboxylate synthase</fullName>
    </submittedName>
</protein>
<keyword evidence="1" id="KW-1133">Transmembrane helix</keyword>
<dbReference type="Gene3D" id="3.40.50.1820">
    <property type="entry name" value="alpha/beta hydrolase"/>
    <property type="match status" value="1"/>
</dbReference>
<dbReference type="InterPro" id="IPR050266">
    <property type="entry name" value="AB_hydrolase_sf"/>
</dbReference>
<dbReference type="Pfam" id="PF00561">
    <property type="entry name" value="Abhydrolase_1"/>
    <property type="match status" value="1"/>
</dbReference>
<evidence type="ECO:0000313" key="3">
    <source>
        <dbReference type="EMBL" id="OYQ44416.1"/>
    </source>
</evidence>
<dbReference type="RefSeq" id="WP_094486121.1">
    <property type="nucleotide sequence ID" value="NZ_NOXX01000190.1"/>
</dbReference>
<name>A0A255ZSK0_9FLAO</name>
<accession>A0A255ZSK0</accession>
<sequence length="257" mass="29418">MLAYTTYGSDTSAPWITFIHGAGGSSAIWYKQLRYFAPKYQILLIDLRGHGASAKQPVSEKPYTFVDITADIIEVLDHLKIQKSHFVGISLGSILIFKLAQLRPDLCDKLVLGGAILQLNFRAQVLMNLGKFLKNVVPYLWLYIFFAWIIMPKKNHAPSRRLFIREAKRLREGEFIRWYKLTLNVNAELRLLRETQLQAQALFISGSEDFMFLPSVRATVQQQKSSKLVVIPNCGHVVNVEQSDIFNQLVESFLKEE</sequence>
<evidence type="ECO:0000259" key="2">
    <source>
        <dbReference type="Pfam" id="PF00561"/>
    </source>
</evidence>
<feature type="transmembrane region" description="Helical" evidence="1">
    <location>
        <begin position="12"/>
        <end position="30"/>
    </location>
</feature>
<evidence type="ECO:0000313" key="4">
    <source>
        <dbReference type="Proteomes" id="UP000216035"/>
    </source>
</evidence>
<dbReference type="AlphaFoldDB" id="A0A255ZSK0"/>
<comment type="caution">
    <text evidence="3">The sequence shown here is derived from an EMBL/GenBank/DDBJ whole genome shotgun (WGS) entry which is preliminary data.</text>
</comment>
<dbReference type="Proteomes" id="UP000216035">
    <property type="component" value="Unassembled WGS sequence"/>
</dbReference>
<keyword evidence="1" id="KW-0472">Membrane</keyword>
<keyword evidence="4" id="KW-1185">Reference proteome</keyword>
<feature type="domain" description="AB hydrolase-1" evidence="2">
    <location>
        <begin position="14"/>
        <end position="115"/>
    </location>
</feature>
<dbReference type="OrthoDB" id="9776853at2"/>
<dbReference type="InterPro" id="IPR029058">
    <property type="entry name" value="AB_hydrolase_fold"/>
</dbReference>
<evidence type="ECO:0000256" key="1">
    <source>
        <dbReference type="SAM" id="Phobius"/>
    </source>
</evidence>
<feature type="transmembrane region" description="Helical" evidence="1">
    <location>
        <begin position="132"/>
        <end position="151"/>
    </location>
</feature>
<dbReference type="PANTHER" id="PTHR43798:SF33">
    <property type="entry name" value="HYDROLASE, PUTATIVE (AFU_ORTHOLOGUE AFUA_2G14860)-RELATED"/>
    <property type="match status" value="1"/>
</dbReference>
<gene>
    <name evidence="3" type="ORF">CHX27_07375</name>
</gene>